<feature type="region of interest" description="Disordered" evidence="3">
    <location>
        <begin position="373"/>
        <end position="399"/>
    </location>
</feature>
<dbReference type="PROSITE" id="PS50835">
    <property type="entry name" value="IG_LIKE"/>
    <property type="match status" value="3"/>
</dbReference>
<feature type="non-terminal residue" evidence="6">
    <location>
        <position position="1"/>
    </location>
</feature>
<keyword evidence="4" id="KW-0472">Membrane</keyword>
<feature type="domain" description="Ig-like" evidence="5">
    <location>
        <begin position="104"/>
        <end position="195"/>
    </location>
</feature>
<gene>
    <name evidence="6" type="ORF">HHUSO_G21540</name>
</gene>
<keyword evidence="4" id="KW-0812">Transmembrane</keyword>
<dbReference type="PANTHER" id="PTHR11481:SF60">
    <property type="entry name" value="IG-LIKE DOMAIN-CONTAINING PROTEIN"/>
    <property type="match status" value="1"/>
</dbReference>
<evidence type="ECO:0000256" key="3">
    <source>
        <dbReference type="SAM" id="MobiDB-lite"/>
    </source>
</evidence>
<evidence type="ECO:0000256" key="4">
    <source>
        <dbReference type="SAM" id="Phobius"/>
    </source>
</evidence>
<dbReference type="Proteomes" id="UP001369086">
    <property type="component" value="Unassembled WGS sequence"/>
</dbReference>
<proteinExistence type="predicted"/>
<sequence>NVSNPFLFSVSEAHPQAVLTLQPAWSQIFPGETVTLSCYTTTRVAFYKDNKELQYRTGTELSVDRVSKSDEGSYRCRAWWWDTASWTESWSDSAEVRVSVRERPQAVLTQEPAWTQIYESERVTLRCQVQGGYTDWRFTWYKAGRNAPVTQDYYSSIDGDRYTISSATGDHSGEYTCKGERRGNPSYSKTSDALTLRVSELFSTPTLTVLPGASVWEGEAVTLQCGAHINKQGTQLQYRYSKDNGTVRGAGSQDQHSIPAAGLRDTGRYQCEVEAAGTGLKKRSASVSLTVRALFSRMSLTASPGATVKEGEALNLTCEAAVNKTPALNSTTPFAAAAAGFSVGFFVILLIVFTLLLLYHKIRGFPCITGGKRRECSDQNQDQAAGGVELSSRAQQPDSEDIVYSEIDTSKHNNTKKVKPAETDTVYSAVKISAGKPTADNAESMYATVLPMKKRK</sequence>
<keyword evidence="1" id="KW-0732">Signal</keyword>
<keyword evidence="4" id="KW-1133">Transmembrane helix</keyword>
<dbReference type="Pfam" id="PF13895">
    <property type="entry name" value="Ig_2"/>
    <property type="match status" value="1"/>
</dbReference>
<dbReference type="Gene3D" id="2.60.40.10">
    <property type="entry name" value="Immunoglobulins"/>
    <property type="match status" value="3"/>
</dbReference>
<evidence type="ECO:0000256" key="1">
    <source>
        <dbReference type="ARBA" id="ARBA00022729"/>
    </source>
</evidence>
<dbReference type="InterPro" id="IPR007110">
    <property type="entry name" value="Ig-like_dom"/>
</dbReference>
<keyword evidence="7" id="KW-1185">Reference proteome</keyword>
<dbReference type="Pfam" id="PF13927">
    <property type="entry name" value="Ig_3"/>
    <property type="match status" value="2"/>
</dbReference>
<evidence type="ECO:0000259" key="5">
    <source>
        <dbReference type="PROSITE" id="PS50835"/>
    </source>
</evidence>
<dbReference type="InterPro" id="IPR013783">
    <property type="entry name" value="Ig-like_fold"/>
</dbReference>
<dbReference type="EMBL" id="JAHFZB010000020">
    <property type="protein sequence ID" value="KAK6477888.1"/>
    <property type="molecule type" value="Genomic_DNA"/>
</dbReference>
<dbReference type="InterPro" id="IPR050488">
    <property type="entry name" value="Ig_Fc_receptor"/>
</dbReference>
<feature type="domain" description="Ig-like" evidence="5">
    <location>
        <begin position="15"/>
        <end position="78"/>
    </location>
</feature>
<comment type="caution">
    <text evidence="6">The sequence shown here is derived from an EMBL/GenBank/DDBJ whole genome shotgun (WGS) entry which is preliminary data.</text>
</comment>
<keyword evidence="2" id="KW-1015">Disulfide bond</keyword>
<dbReference type="InterPro" id="IPR003598">
    <property type="entry name" value="Ig_sub2"/>
</dbReference>
<dbReference type="SMART" id="SM00409">
    <property type="entry name" value="IG"/>
    <property type="match status" value="3"/>
</dbReference>
<dbReference type="SUPFAM" id="SSF48726">
    <property type="entry name" value="Immunoglobulin"/>
    <property type="match status" value="3"/>
</dbReference>
<evidence type="ECO:0000313" key="6">
    <source>
        <dbReference type="EMBL" id="KAK6477888.1"/>
    </source>
</evidence>
<evidence type="ECO:0000256" key="2">
    <source>
        <dbReference type="ARBA" id="ARBA00023157"/>
    </source>
</evidence>
<dbReference type="PANTHER" id="PTHR11481">
    <property type="entry name" value="IMMUNOGLOBULIN FC RECEPTOR"/>
    <property type="match status" value="1"/>
</dbReference>
<evidence type="ECO:0000313" key="7">
    <source>
        <dbReference type="Proteomes" id="UP001369086"/>
    </source>
</evidence>
<reference evidence="6 7" key="1">
    <citation type="submission" date="2021-05" db="EMBL/GenBank/DDBJ databases">
        <authorList>
            <person name="Zahm M."/>
            <person name="Klopp C."/>
            <person name="Cabau C."/>
            <person name="Kuhl H."/>
            <person name="Suciu R."/>
            <person name="Ciorpac M."/>
            <person name="Holostenco D."/>
            <person name="Gessner J."/>
            <person name="Wuertz S."/>
            <person name="Hohne C."/>
            <person name="Stock M."/>
            <person name="Gislard M."/>
            <person name="Lluch J."/>
            <person name="Milhes M."/>
            <person name="Lampietro C."/>
            <person name="Lopez Roques C."/>
            <person name="Donnadieu C."/>
            <person name="Du K."/>
            <person name="Schartl M."/>
            <person name="Guiguen Y."/>
        </authorList>
    </citation>
    <scope>NUCLEOTIDE SEQUENCE [LARGE SCALE GENOMIC DNA]</scope>
    <source>
        <strain evidence="6">Hh-F2</strain>
        <tissue evidence="6">Blood</tissue>
    </source>
</reference>
<dbReference type="SMART" id="SM00408">
    <property type="entry name" value="IGc2"/>
    <property type="match status" value="3"/>
</dbReference>
<organism evidence="6 7">
    <name type="scientific">Huso huso</name>
    <name type="common">Beluga</name>
    <name type="synonym">Acipenser huso</name>
    <dbReference type="NCBI Taxonomy" id="61971"/>
    <lineage>
        <taxon>Eukaryota</taxon>
        <taxon>Metazoa</taxon>
        <taxon>Chordata</taxon>
        <taxon>Craniata</taxon>
        <taxon>Vertebrata</taxon>
        <taxon>Euteleostomi</taxon>
        <taxon>Actinopterygii</taxon>
        <taxon>Chondrostei</taxon>
        <taxon>Acipenseriformes</taxon>
        <taxon>Acipenseridae</taxon>
        <taxon>Huso</taxon>
    </lineage>
</organism>
<protein>
    <submittedName>
        <fullName evidence="6">Fc receptor-like protein 5</fullName>
    </submittedName>
</protein>
<accession>A0ABR0YZ76</accession>
<name>A0ABR0YZ76_HUSHU</name>
<dbReference type="InterPro" id="IPR036179">
    <property type="entry name" value="Ig-like_dom_sf"/>
</dbReference>
<feature type="domain" description="Ig-like" evidence="5">
    <location>
        <begin position="205"/>
        <end position="288"/>
    </location>
</feature>
<dbReference type="InterPro" id="IPR003599">
    <property type="entry name" value="Ig_sub"/>
</dbReference>
<feature type="transmembrane region" description="Helical" evidence="4">
    <location>
        <begin position="334"/>
        <end position="359"/>
    </location>
</feature>